<evidence type="ECO:0000256" key="3">
    <source>
        <dbReference type="PROSITE-ProRule" id="PRU10007"/>
    </source>
</evidence>
<dbReference type="STRING" id="572478.Vdis_2334"/>
<keyword evidence="7" id="KW-1185">Reference proteome</keyword>
<dbReference type="Gene3D" id="3.40.605.10">
    <property type="entry name" value="Aldehyde Dehydrogenase, Chain A, domain 1"/>
    <property type="match status" value="1"/>
</dbReference>
<dbReference type="GO" id="GO:0008911">
    <property type="term" value="F:lactaldehyde dehydrogenase (NAD+) activity"/>
    <property type="evidence" value="ECO:0007669"/>
    <property type="project" value="TreeGrafter"/>
</dbReference>
<dbReference type="eggNOG" id="arCOG01252">
    <property type="taxonomic scope" value="Archaea"/>
</dbReference>
<name>E1QQU0_VULDI</name>
<dbReference type="HOGENOM" id="CLU_005391_1_0_2"/>
<dbReference type="AlphaFoldDB" id="E1QQU0"/>
<proteinExistence type="inferred from homology"/>
<keyword evidence="2 4" id="KW-0560">Oxidoreductase</keyword>
<evidence type="ECO:0000313" key="6">
    <source>
        <dbReference type="EMBL" id="ADN51702.1"/>
    </source>
</evidence>
<dbReference type="RefSeq" id="WP_013337427.1">
    <property type="nucleotide sequence ID" value="NC_014537.1"/>
</dbReference>
<dbReference type="InterPro" id="IPR015590">
    <property type="entry name" value="Aldehyde_DH_dom"/>
</dbReference>
<evidence type="ECO:0000259" key="5">
    <source>
        <dbReference type="Pfam" id="PF00171"/>
    </source>
</evidence>
<organism evidence="6 7">
    <name type="scientific">Vulcanisaeta distributa (strain DSM 14429 / JCM 11212 / NBRC 100878 / IC-017)</name>
    <dbReference type="NCBI Taxonomy" id="572478"/>
    <lineage>
        <taxon>Archaea</taxon>
        <taxon>Thermoproteota</taxon>
        <taxon>Thermoprotei</taxon>
        <taxon>Thermoproteales</taxon>
        <taxon>Thermoproteaceae</taxon>
        <taxon>Vulcanisaeta</taxon>
    </lineage>
</organism>
<dbReference type="OrthoDB" id="6342at2157"/>
<dbReference type="PANTHER" id="PTHR42991:SF1">
    <property type="entry name" value="ALDEHYDE DEHYDROGENASE"/>
    <property type="match status" value="1"/>
</dbReference>
<dbReference type="InterPro" id="IPR051020">
    <property type="entry name" value="ALDH-related_metabolic_enz"/>
</dbReference>
<dbReference type="KEGG" id="vdi:Vdis_2334"/>
<dbReference type="InterPro" id="IPR016162">
    <property type="entry name" value="Ald_DH_N"/>
</dbReference>
<dbReference type="GeneID" id="9753289"/>
<dbReference type="SUPFAM" id="SSF53720">
    <property type="entry name" value="ALDH-like"/>
    <property type="match status" value="1"/>
</dbReference>
<sequence>MQAITINILGPVTLPDFPREFHDTMTKFGVFRAFIAGSWIDFGSYMPVKSPINGEVIAQVNKLSAEHVNSAIERLHYSWPSLRAIPAHKRADMLMKVADFIEEYRQLFRDVLVIEGGKPISEAEGEVDSTITRLRMIHQDLGRLLNVGIPGEYGVGTENKYAIVVREPIGVVAAIAPFNYPLFTSMVKIATALLAGDPVIFKPSSYTPITGVLIAKAIEYAGLGNYFAMVTGPGAIVGDAMVTHPLVRAITLTGSTETGLRVMRMAGLKRLQLELGGKAPAIVLEDADLRDAAKKIVTGSLRLSGQRCDAISRVIAMDSIADELINYITKEVSEWVVGDPRDPKVRVGPLIDSNAVERVHSMVDDALMKGGRLIYGGGYWLTYHEPTVIDHVSRKSRLALEETFGPVIPIIRVKSVDEAIEVANEVIYGLDAAVFGRDVGTLWRVARSLEVGEVTINDFPRHGLGLFPFGGVKESGFGREGIGFSVEDVTELKTIVITYK</sequence>
<accession>E1QQU0</accession>
<feature type="active site" evidence="3">
    <location>
        <position position="274"/>
    </location>
</feature>
<gene>
    <name evidence="6" type="ordered locus">Vdis_2334</name>
</gene>
<protein>
    <submittedName>
        <fullName evidence="6">Aldehyde Dehydrogenase</fullName>
    </submittedName>
</protein>
<dbReference type="Pfam" id="PF00171">
    <property type="entry name" value="Aldedh"/>
    <property type="match status" value="1"/>
</dbReference>
<dbReference type="InterPro" id="IPR029510">
    <property type="entry name" value="Ald_DH_CS_GLU"/>
</dbReference>
<dbReference type="PROSITE" id="PS00687">
    <property type="entry name" value="ALDEHYDE_DEHYDR_GLU"/>
    <property type="match status" value="1"/>
</dbReference>
<feature type="domain" description="Aldehyde dehydrogenase" evidence="5">
    <location>
        <begin position="45"/>
        <end position="495"/>
    </location>
</feature>
<reference evidence="7" key="2">
    <citation type="journal article" date="2010" name="Stand. Genomic Sci.">
        <title>Complete genome sequence of Vulcanisaeta distributa type strain (IC-017T).</title>
        <authorList>
            <person name="Mavromatis K."/>
            <person name="Sikorski J."/>
            <person name="Pabst E."/>
            <person name="Teshima H."/>
            <person name="Lapidus A."/>
            <person name="Lucas S."/>
            <person name="Nolan M."/>
            <person name="Glavina Del Rio T."/>
            <person name="Cheng J."/>
            <person name="Bruce D."/>
            <person name="Goodwin L."/>
            <person name="Pitluck S."/>
            <person name="Liolios K."/>
            <person name="Ivanova N."/>
            <person name="Mikhailova N."/>
            <person name="Pati A."/>
            <person name="Chen A."/>
            <person name="Palaniappan K."/>
            <person name="Land M."/>
            <person name="Hauser L."/>
            <person name="Chang Y."/>
            <person name="Jeffries C."/>
            <person name="Rohde M."/>
            <person name="Spring S."/>
            <person name="Goker M."/>
            <person name="Wirth R."/>
            <person name="Woyke T."/>
            <person name="Bristow J."/>
            <person name="Eisen J."/>
            <person name="Markowitz V."/>
            <person name="Hugenholtz P."/>
            <person name="Klenk H."/>
            <person name="Kyrpides N."/>
        </authorList>
    </citation>
    <scope>NUCLEOTIDE SEQUENCE [LARGE SCALE GENOMIC DNA]</scope>
    <source>
        <strain evidence="7">DSM 14429 / JCM 11212 / NBRC 100878 / IC-017</strain>
    </source>
</reference>
<dbReference type="InterPro" id="IPR016163">
    <property type="entry name" value="Ald_DH_C"/>
</dbReference>
<comment type="similarity">
    <text evidence="1 4">Belongs to the aldehyde dehydrogenase family.</text>
</comment>
<evidence type="ECO:0000256" key="2">
    <source>
        <dbReference type="ARBA" id="ARBA00023002"/>
    </source>
</evidence>
<evidence type="ECO:0000313" key="7">
    <source>
        <dbReference type="Proteomes" id="UP000006681"/>
    </source>
</evidence>
<reference evidence="6 7" key="1">
    <citation type="journal article" date="2010" name="Stand. Genomic Sci.">
        <title>Complete genome sequence of Vulcanisaeta distributa type strain (IC-017).</title>
        <authorList>
            <person name="Mavromatis K."/>
            <person name="Sikorski J."/>
            <person name="Pabst E."/>
            <person name="Teshima H."/>
            <person name="Lapidus A."/>
            <person name="Lucas S."/>
            <person name="Nolan M."/>
            <person name="Glavina Del Rio T."/>
            <person name="Cheng J.F."/>
            <person name="Bruce D."/>
            <person name="Goodwin L."/>
            <person name="Pitluck S."/>
            <person name="Liolios K."/>
            <person name="Ivanova N."/>
            <person name="Mikhailova N."/>
            <person name="Pati A."/>
            <person name="Chen A."/>
            <person name="Palaniappan K."/>
            <person name="Land M."/>
            <person name="Hauser L."/>
            <person name="Chang Y.J."/>
            <person name="Jeffries C.D."/>
            <person name="Rohde M."/>
            <person name="Spring S."/>
            <person name="Goker M."/>
            <person name="Wirth R."/>
            <person name="Woyke T."/>
            <person name="Bristow J."/>
            <person name="Eisen J.A."/>
            <person name="Markowitz V."/>
            <person name="Hugenholtz P."/>
            <person name="Klenk H.P."/>
            <person name="Kyrpides N.C."/>
        </authorList>
    </citation>
    <scope>NUCLEOTIDE SEQUENCE [LARGE SCALE GENOMIC DNA]</scope>
    <source>
        <strain evidence="7">DSM 14429 / JCM 11212 / NBRC 100878 / IC-017</strain>
    </source>
</reference>
<dbReference type="PANTHER" id="PTHR42991">
    <property type="entry name" value="ALDEHYDE DEHYDROGENASE"/>
    <property type="match status" value="1"/>
</dbReference>
<evidence type="ECO:0000256" key="4">
    <source>
        <dbReference type="RuleBase" id="RU003345"/>
    </source>
</evidence>
<dbReference type="EMBL" id="CP002100">
    <property type="protein sequence ID" value="ADN51702.1"/>
    <property type="molecule type" value="Genomic_DNA"/>
</dbReference>
<evidence type="ECO:0000256" key="1">
    <source>
        <dbReference type="ARBA" id="ARBA00009986"/>
    </source>
</evidence>
<dbReference type="Proteomes" id="UP000006681">
    <property type="component" value="Chromosome"/>
</dbReference>
<dbReference type="InterPro" id="IPR016161">
    <property type="entry name" value="Ald_DH/histidinol_DH"/>
</dbReference>
<dbReference type="Gene3D" id="3.40.309.10">
    <property type="entry name" value="Aldehyde Dehydrogenase, Chain A, domain 2"/>
    <property type="match status" value="1"/>
</dbReference>